<accession>A0A2H5F0B4</accession>
<name>A0A2H5F0B4_9RHOB</name>
<dbReference type="Proteomes" id="UP000234530">
    <property type="component" value="Chromosome"/>
</dbReference>
<proteinExistence type="predicted"/>
<organism evidence="1 2">
    <name type="scientific">Paracoccus zhejiangensis</name>
    <dbReference type="NCBI Taxonomy" id="1077935"/>
    <lineage>
        <taxon>Bacteria</taxon>
        <taxon>Pseudomonadati</taxon>
        <taxon>Pseudomonadota</taxon>
        <taxon>Alphaproteobacteria</taxon>
        <taxon>Rhodobacterales</taxon>
        <taxon>Paracoccaceae</taxon>
        <taxon>Paracoccus</taxon>
    </lineage>
</organism>
<gene>
    <name evidence="1" type="ORF">CX676_13100</name>
</gene>
<dbReference type="AlphaFoldDB" id="A0A2H5F0B4"/>
<evidence type="ECO:0008006" key="3">
    <source>
        <dbReference type="Google" id="ProtNLM"/>
    </source>
</evidence>
<reference evidence="1 2" key="1">
    <citation type="journal article" date="2013" name="Antonie Van Leeuwenhoek">
        <title>Paracoccus zhejiangensis sp. nov., isolated from activated sludge in wastewater-treatment system.</title>
        <authorList>
            <person name="Wu Z.G."/>
            <person name="Zhang D.F."/>
            <person name="Liu Y.L."/>
            <person name="Wang F."/>
            <person name="Jiang X."/>
            <person name="Li C."/>
            <person name="Li S.P."/>
            <person name="Hong Q."/>
            <person name="Li W.J."/>
        </authorList>
    </citation>
    <scope>NUCLEOTIDE SEQUENCE [LARGE SCALE GENOMIC DNA]</scope>
    <source>
        <strain evidence="1 2">J6</strain>
    </source>
</reference>
<dbReference type="KEGG" id="pzh:CX676_13100"/>
<keyword evidence="2" id="KW-1185">Reference proteome</keyword>
<protein>
    <recommendedName>
        <fullName evidence="3">C-type lysozyme inhibitor domain-containing protein</fullName>
    </recommendedName>
</protein>
<evidence type="ECO:0000313" key="1">
    <source>
        <dbReference type="EMBL" id="AUH64991.1"/>
    </source>
</evidence>
<dbReference type="PROSITE" id="PS51257">
    <property type="entry name" value="PROKAR_LIPOPROTEIN"/>
    <property type="match status" value="1"/>
</dbReference>
<sequence length="113" mass="11964">MEPAMPRCLAPLSLSALLAACTPAPGPTDPADFAFMGSWDCGVTVMTFLPDGYMPSNEDAPIAVAEFLRTANGATQITLANGNRMSLQNVTDQTMTWFSHQSGDSFDCTRVAG</sequence>
<evidence type="ECO:0000313" key="2">
    <source>
        <dbReference type="Proteomes" id="UP000234530"/>
    </source>
</evidence>
<dbReference type="EMBL" id="CP025430">
    <property type="protein sequence ID" value="AUH64991.1"/>
    <property type="molecule type" value="Genomic_DNA"/>
</dbReference>